<evidence type="ECO:0000313" key="3">
    <source>
        <dbReference type="EMBL" id="ADL26928.1"/>
    </source>
</evidence>
<accession>C9RMZ9</accession>
<evidence type="ECO:0000313" key="4">
    <source>
        <dbReference type="Proteomes" id="UP000000517"/>
    </source>
</evidence>
<proteinExistence type="predicted"/>
<dbReference type="Proteomes" id="UP000001497">
    <property type="component" value="Chromosome"/>
</dbReference>
<protein>
    <submittedName>
        <fullName evidence="3">Putative lipoprotein</fullName>
    </submittedName>
</protein>
<evidence type="ECO:0000256" key="1">
    <source>
        <dbReference type="SAM" id="SignalP"/>
    </source>
</evidence>
<dbReference type="AlphaFoldDB" id="C9RMZ9"/>
<reference evidence="3" key="3">
    <citation type="submission" date="2010-08" db="EMBL/GenBank/DDBJ databases">
        <authorList>
            <person name="Durkin A.S."/>
            <person name="Nelson K.E."/>
            <person name="Morrison M."/>
            <person name="Forsberg C.W."/>
            <person name="Wilson D.B."/>
            <person name="Russell J.B."/>
            <person name="Cann I.K.O."/>
            <person name="Mackie R.I."/>
            <person name="White B.A."/>
        </authorList>
    </citation>
    <scope>NUCLEOTIDE SEQUENCE</scope>
    <source>
        <strain evidence="3">S85</strain>
    </source>
</reference>
<dbReference type="KEGG" id="fsc:FSU_1207"/>
<dbReference type="HOGENOM" id="CLU_796319_0_0_0"/>
<name>C9RMZ9_FIBSS</name>
<keyword evidence="1" id="KW-0732">Signal</keyword>
<reference evidence="4" key="2">
    <citation type="submission" date="2010-08" db="EMBL/GenBank/DDBJ databases">
        <title>Complete sequence of Fibrobacter succinogenes subsp. succinogenes S85.</title>
        <authorList>
            <person name="Durkin A.S."/>
            <person name="Nelson K.E."/>
            <person name="Morrison M."/>
            <person name="Forsberg C.W."/>
            <person name="Wilson D.B."/>
            <person name="Russell J.B."/>
            <person name="Cann I.K.O."/>
            <person name="Mackie R.I."/>
            <person name="White B.A."/>
        </authorList>
    </citation>
    <scope>NUCLEOTIDE SEQUENCE [LARGE SCALE GENOMIC DNA]</scope>
    <source>
        <strain evidence="4">ATCC 19169 / S85</strain>
    </source>
</reference>
<sequence length="348" mass="37412">MSSKFTAPLIFSSALALGAMGFVACGDDSNPSLPPSPTSSSSGPIVIPEPTVETAIVFTGLNAEVGSKNVKFYGTLSIDFGDSNTVADVSAARFTQVTFNVVKKGTLEPQGTAAFATPIDFANSFIQTVSLYETGVKSDLAEGYTECGDFELIITAVVDDGITEPSVSVERIPFTRPAMWCQEPESSSSEAPEVTGAPLTGFEVVINTKVEKCINIATKQAAETGDICFGYGESSNRLYSDTGVKFALYANRESGNPDIFYGKVLRPEIVKGSAETTDFLYRESALQETYPNFYSVNDQFFVGIRDTYDPYTNPNSGFYAFIVTDKGTKIDNDSNVKGMKVYVYATAQ</sequence>
<dbReference type="PROSITE" id="PS51257">
    <property type="entry name" value="PROKAR_LIPOPROTEIN"/>
    <property type="match status" value="1"/>
</dbReference>
<reference evidence="2 5" key="1">
    <citation type="submission" date="2009-10" db="EMBL/GenBank/DDBJ databases">
        <title>Complete sequence of Fibrobacter succinogenes subsp. succinogenes S85.</title>
        <authorList>
            <consortium name="US DOE Joint Genome Institute"/>
            <person name="Lucas S."/>
            <person name="Copeland A."/>
            <person name="Lapidus A."/>
            <person name="Glavina del Rio T."/>
            <person name="Tice H."/>
            <person name="Bruce D."/>
            <person name="Goodwin L."/>
            <person name="Pitluck S."/>
            <person name="Chertkov O."/>
            <person name="Detter J.C."/>
            <person name="Han C."/>
            <person name="Tapia R."/>
            <person name="Larimer F."/>
            <person name="Land M."/>
            <person name="Hauser L."/>
            <person name="Kyrpides N."/>
            <person name="Mikhailova N."/>
            <person name="Weimer P.J."/>
            <person name="Stevenson D.M."/>
            <person name="Boyum J."/>
            <person name="Brumm P.I."/>
            <person name="Mead D."/>
        </authorList>
    </citation>
    <scope>NUCLEOTIDE SEQUENCE [LARGE SCALE GENOMIC DNA]</scope>
    <source>
        <strain evidence="5">ATCC 19169 / S85</strain>
        <strain evidence="2">S85</strain>
    </source>
</reference>
<evidence type="ECO:0000313" key="5">
    <source>
        <dbReference type="Proteomes" id="UP000001497"/>
    </source>
</evidence>
<dbReference type="PATRIC" id="fig|59374.8.peg.1168"/>
<evidence type="ECO:0000313" key="2">
    <source>
        <dbReference type="EMBL" id="ACX74377.1"/>
    </source>
</evidence>
<feature type="signal peptide" evidence="1">
    <location>
        <begin position="1"/>
        <end position="24"/>
    </location>
</feature>
<gene>
    <name evidence="2" type="ordered locus">Fisuc_0767</name>
    <name evidence="3" type="ordered locus">FSU_1207</name>
</gene>
<dbReference type="Proteomes" id="UP000000517">
    <property type="component" value="Chromosome"/>
</dbReference>
<dbReference type="KEGG" id="fsu:Fisuc_0767"/>
<keyword evidence="3" id="KW-0449">Lipoprotein</keyword>
<dbReference type="EMBL" id="CP001792">
    <property type="protein sequence ID" value="ACX74377.1"/>
    <property type="molecule type" value="Genomic_DNA"/>
</dbReference>
<organism evidence="3 4">
    <name type="scientific">Fibrobacter succinogenes (strain ATCC 19169 / S85)</name>
    <dbReference type="NCBI Taxonomy" id="59374"/>
    <lineage>
        <taxon>Bacteria</taxon>
        <taxon>Pseudomonadati</taxon>
        <taxon>Fibrobacterota</taxon>
        <taxon>Fibrobacteria</taxon>
        <taxon>Fibrobacterales</taxon>
        <taxon>Fibrobacteraceae</taxon>
        <taxon>Fibrobacter</taxon>
    </lineage>
</organism>
<dbReference type="OrthoDB" id="9811512at2"/>
<dbReference type="EMBL" id="CP002158">
    <property type="protein sequence ID" value="ADL26928.1"/>
    <property type="molecule type" value="Genomic_DNA"/>
</dbReference>
<dbReference type="RefSeq" id="WP_014545529.1">
    <property type="nucleotide sequence ID" value="NC_013410.1"/>
</dbReference>
<keyword evidence="5" id="KW-1185">Reference proteome</keyword>
<feature type="chain" id="PRO_5003002305" evidence="1">
    <location>
        <begin position="25"/>
        <end position="348"/>
    </location>
</feature>